<dbReference type="Pfam" id="PF19252">
    <property type="entry name" value="HIND"/>
    <property type="match status" value="2"/>
</dbReference>
<feature type="region of interest" description="Disordered" evidence="7">
    <location>
        <begin position="257"/>
        <end position="279"/>
    </location>
</feature>
<dbReference type="VEuPathDB" id="FungiDB:B9J08_002490"/>
<evidence type="ECO:0000256" key="2">
    <source>
        <dbReference type="ARBA" id="ARBA00006076"/>
    </source>
</evidence>
<organism evidence="8 9">
    <name type="scientific">Candidozyma auris</name>
    <name type="common">Yeast</name>
    <name type="synonym">Candida auris</name>
    <dbReference type="NCBI Taxonomy" id="498019"/>
    <lineage>
        <taxon>Eukaryota</taxon>
        <taxon>Fungi</taxon>
        <taxon>Dikarya</taxon>
        <taxon>Ascomycota</taxon>
        <taxon>Saccharomycotina</taxon>
        <taxon>Pichiomycetes</taxon>
        <taxon>Metschnikowiaceae</taxon>
        <taxon>Candidozyma</taxon>
    </lineage>
</organism>
<dbReference type="Pfam" id="PF03343">
    <property type="entry name" value="SART-1"/>
    <property type="match status" value="1"/>
</dbReference>
<dbReference type="VEuPathDB" id="FungiDB:CJI96_0005044"/>
<accession>A0A0L0NUL7</accession>
<dbReference type="PANTHER" id="PTHR14152:SF5">
    <property type="entry name" value="U4_U6.U5 TRI-SNRNP-ASSOCIATED PROTEIN 1"/>
    <property type="match status" value="1"/>
</dbReference>
<dbReference type="EMBL" id="LGST01000041">
    <property type="protein sequence ID" value="KND97723.1"/>
    <property type="molecule type" value="Genomic_DNA"/>
</dbReference>
<evidence type="ECO:0000256" key="4">
    <source>
        <dbReference type="ARBA" id="ARBA00023187"/>
    </source>
</evidence>
<proteinExistence type="inferred from homology"/>
<evidence type="ECO:0000256" key="1">
    <source>
        <dbReference type="ARBA" id="ARBA00004123"/>
    </source>
</evidence>
<dbReference type="VEuPathDB" id="FungiDB:CJJ07_002420"/>
<keyword evidence="3" id="KW-0507">mRNA processing</keyword>
<comment type="caution">
    <text evidence="8">The sequence shown here is derived from an EMBL/GenBank/DDBJ whole genome shotgun (WGS) entry which is preliminary data.</text>
</comment>
<keyword evidence="5" id="KW-0539">Nucleus</keyword>
<dbReference type="VEuPathDB" id="FungiDB:QG37_06132"/>
<evidence type="ECO:0000256" key="7">
    <source>
        <dbReference type="SAM" id="MobiDB-lite"/>
    </source>
</evidence>
<dbReference type="GO" id="GO:0046540">
    <property type="term" value="C:U4/U6 x U5 tri-snRNP complex"/>
    <property type="evidence" value="ECO:0007669"/>
    <property type="project" value="InterPro"/>
</dbReference>
<feature type="compositionally biased region" description="Basic residues" evidence="7">
    <location>
        <begin position="257"/>
        <end position="272"/>
    </location>
</feature>
<evidence type="ECO:0000256" key="5">
    <source>
        <dbReference type="ARBA" id="ARBA00023242"/>
    </source>
</evidence>
<sequence length="570" mass="65029">MTEEISLSVEETNKLRAQLGLKLLPVEKDPRKNHEGEVVKLELSLEETNKLRASLGLRPIVRETEEKISSGGDHGTSKEEKGHGGQLESTSAIDTSSKLFYNEADPDWLNKVGKNSQRDQNVTAVAKQTEDADQPDLEVAHSTLALRDLKDGEVFTLEDQSILDDGRERILNEKISKAEKLRRDEREKAKAAILKFGARFDYEEEEDEEPEEFAQVIGSTIVMEDVSKSVKPEKNDVADAGALFDDLDEEQPVKMKKFKKKMPKKNKGQAKKRVLEDDHVTDVQPMVTVELKLDEGDEEEDIDLILAQNRQKRQKKRKHLTPEQIAQEIQLHKRIDRIERSNGIVFDDTAEFLNSIGEKAKESKQPVEDNGDEAREHNDDLIDAGAGSNEIENVPLTSRDTTSEPTGTSSTPTFGSMASTLEYLRKNRAVKVELAEEKETRKRQEQRVKEAEIQRIAISIEERTVRQELERDPSYKRLTKEEQESTFDRVLNERLIAKGLVETPKSRYPGREDRLSDYSPQVQLQYKDKEGNQLDQKQAWKQLSHRYHGTAPKHKKRKPVSKSEQEHVVG</sequence>
<dbReference type="InterPro" id="IPR045347">
    <property type="entry name" value="HIND"/>
</dbReference>
<keyword evidence="4" id="KW-0508">mRNA splicing</keyword>
<dbReference type="PANTHER" id="PTHR14152">
    <property type="entry name" value="SQUAMOUS CELL CARCINOMA ANTIGEN RECOGNISED BY CYTOTOXIC T LYMPHOCYTES"/>
    <property type="match status" value="1"/>
</dbReference>
<reference evidence="9" key="1">
    <citation type="journal article" date="2015" name="BMC Genomics">
        <title>Draft genome of a commonly misdiagnosed multidrug resistant pathogen Candida auris.</title>
        <authorList>
            <person name="Chatterjee S."/>
            <person name="Alampalli S.V."/>
            <person name="Nageshan R.K."/>
            <person name="Chettiar S.T."/>
            <person name="Joshi S."/>
            <person name="Tatu U.S."/>
        </authorList>
    </citation>
    <scope>NUCLEOTIDE SEQUENCE [LARGE SCALE GENOMIC DNA]</scope>
    <source>
        <strain evidence="9">6684</strain>
    </source>
</reference>
<evidence type="ECO:0000313" key="8">
    <source>
        <dbReference type="EMBL" id="KND97723.1"/>
    </source>
</evidence>
<dbReference type="Proteomes" id="UP000037122">
    <property type="component" value="Unassembled WGS sequence"/>
</dbReference>
<dbReference type="InterPro" id="IPR005011">
    <property type="entry name" value="SNU66/SART1"/>
</dbReference>
<comment type="subcellular location">
    <subcellularLocation>
        <location evidence="1">Nucleus</location>
    </subcellularLocation>
</comment>
<comment type="similarity">
    <text evidence="2">Belongs to the SNU66/SART1 family.</text>
</comment>
<dbReference type="AlphaFoldDB" id="A0A0L0NUL7"/>
<gene>
    <name evidence="8" type="ORF">QG37_06132</name>
</gene>
<protein>
    <recommendedName>
        <fullName evidence="10">U4/U6.U5 tri-snRNP-associated protein 1</fullName>
    </recommendedName>
</protein>
<feature type="compositionally biased region" description="Basic residues" evidence="7">
    <location>
        <begin position="543"/>
        <end position="560"/>
    </location>
</feature>
<dbReference type="GO" id="GO:0000481">
    <property type="term" value="P:maturation of 5S rRNA"/>
    <property type="evidence" value="ECO:0007669"/>
    <property type="project" value="TreeGrafter"/>
</dbReference>
<evidence type="ECO:0000256" key="3">
    <source>
        <dbReference type="ARBA" id="ARBA00022664"/>
    </source>
</evidence>
<feature type="region of interest" description="Disordered" evidence="7">
    <location>
        <begin position="356"/>
        <end position="420"/>
    </location>
</feature>
<dbReference type="GO" id="GO:0045292">
    <property type="term" value="P:mRNA cis splicing, via spliceosome"/>
    <property type="evidence" value="ECO:0007669"/>
    <property type="project" value="TreeGrafter"/>
</dbReference>
<evidence type="ECO:0000313" key="9">
    <source>
        <dbReference type="Proteomes" id="UP000037122"/>
    </source>
</evidence>
<keyword evidence="6" id="KW-0175">Coiled coil</keyword>
<feature type="compositionally biased region" description="Basic and acidic residues" evidence="7">
    <location>
        <begin position="561"/>
        <end position="570"/>
    </location>
</feature>
<feature type="region of interest" description="Disordered" evidence="7">
    <location>
        <begin position="498"/>
        <end position="570"/>
    </location>
</feature>
<feature type="compositionally biased region" description="Polar residues" evidence="7">
    <location>
        <begin position="113"/>
        <end position="123"/>
    </location>
</feature>
<name>A0A0L0NUL7_CANAR</name>
<feature type="region of interest" description="Disordered" evidence="7">
    <location>
        <begin position="110"/>
        <end position="136"/>
    </location>
</feature>
<dbReference type="VEuPathDB" id="FungiDB:CJJ09_005581"/>
<feature type="compositionally biased region" description="Low complexity" evidence="7">
    <location>
        <begin position="403"/>
        <end position="416"/>
    </location>
</feature>
<feature type="coiled-coil region" evidence="6">
    <location>
        <begin position="427"/>
        <end position="454"/>
    </location>
</feature>
<evidence type="ECO:0008006" key="10">
    <source>
        <dbReference type="Google" id="ProtNLM"/>
    </source>
</evidence>
<dbReference type="VEuPathDB" id="FungiDB:CJI97_002034"/>
<feature type="compositionally biased region" description="Basic and acidic residues" evidence="7">
    <location>
        <begin position="358"/>
        <end position="380"/>
    </location>
</feature>
<feature type="region of interest" description="Disordered" evidence="7">
    <location>
        <begin position="57"/>
        <end position="93"/>
    </location>
</feature>
<evidence type="ECO:0000256" key="6">
    <source>
        <dbReference type="SAM" id="Coils"/>
    </source>
</evidence>